<keyword evidence="3" id="KW-0762">Sugar transport</keyword>
<evidence type="ECO:0000256" key="7">
    <source>
        <dbReference type="SAM" id="Phobius"/>
    </source>
</evidence>
<dbReference type="GO" id="GO:0000139">
    <property type="term" value="C:Golgi membrane"/>
    <property type="evidence" value="ECO:0007669"/>
    <property type="project" value="InterPro"/>
</dbReference>
<dbReference type="EMBL" id="GEDC01021345">
    <property type="protein sequence ID" value="JAS15953.1"/>
    <property type="molecule type" value="Transcribed_RNA"/>
</dbReference>
<feature type="transmembrane region" description="Helical" evidence="7">
    <location>
        <begin position="181"/>
        <end position="204"/>
    </location>
</feature>
<sequence length="370" mass="41436">MAWTKYQVILALVMVATGSINTLTTKWADHLESVGSNGKSHNFNHPFVQSFSMFLGEMLCLLAFKVIYFFYIRRQEGSLEDNQIVRGNQDFNPLIFLPPAMCDMIATSLMYIGLTLTYASSFQMLRGSVIIFVAFLSMAFLERKIAIKQWVGIVHVILGLLIVGYSDFLIKGGHSSEANDINGVITGDLLIVMAQVITALQMVYEEKYVTTRDIPPLQAVGWEGVFGATFLGLLLVPFSFITVPYPFANNSNMTLEDVIDALVQMSNNFFIIVSLAGTIFSIAFFNFAGVSVTKEMSATTRMILDSVRTLFIWLFSLYFAWQQFHPLQIVGFAFLIAGMCVYNNLIPSFSDLRQRFAPQEPLINQAADQP</sequence>
<dbReference type="PIRSF" id="PIRSF036436">
    <property type="entry name" value="UCP036436"/>
    <property type="match status" value="1"/>
</dbReference>
<keyword evidence="8" id="KW-0732">Signal</keyword>
<dbReference type="SUPFAM" id="SSF103481">
    <property type="entry name" value="Multidrug resistance efflux transporter EmrE"/>
    <property type="match status" value="1"/>
</dbReference>
<feature type="chain" id="PRO_5008579967" description="Solute carrier family 35 member F6" evidence="8">
    <location>
        <begin position="19"/>
        <end position="370"/>
    </location>
</feature>
<evidence type="ECO:0000256" key="4">
    <source>
        <dbReference type="ARBA" id="ARBA00022692"/>
    </source>
</evidence>
<feature type="transmembrane region" description="Helical" evidence="7">
    <location>
        <begin position="302"/>
        <end position="321"/>
    </location>
</feature>
<proteinExistence type="inferred from homology"/>
<feature type="transmembrane region" description="Helical" evidence="7">
    <location>
        <begin position="150"/>
        <end position="169"/>
    </location>
</feature>
<evidence type="ECO:0000256" key="6">
    <source>
        <dbReference type="ARBA" id="ARBA00023136"/>
    </source>
</evidence>
<evidence type="ECO:0008006" key="13">
    <source>
        <dbReference type="Google" id="ProtNLM"/>
    </source>
</evidence>
<dbReference type="GO" id="GO:0015165">
    <property type="term" value="F:pyrimidine nucleotide-sugar transmembrane transporter activity"/>
    <property type="evidence" value="ECO:0007669"/>
    <property type="project" value="InterPro"/>
</dbReference>
<keyword evidence="6 7" id="KW-0472">Membrane</keyword>
<comment type="subcellular location">
    <subcellularLocation>
        <location evidence="1">Membrane</location>
        <topology evidence="1">Multi-pass membrane protein</topology>
    </subcellularLocation>
</comment>
<dbReference type="PANTHER" id="PTHR13146">
    <property type="match status" value="1"/>
</dbReference>
<evidence type="ECO:0000313" key="12">
    <source>
        <dbReference type="EMBL" id="JAS15953.1"/>
    </source>
</evidence>
<accession>A0A1B6BZD9</accession>
<feature type="transmembrane region" description="Helical" evidence="7">
    <location>
        <begin position="268"/>
        <end position="290"/>
    </location>
</feature>
<dbReference type="InterPro" id="IPR037185">
    <property type="entry name" value="EmrE-like"/>
</dbReference>
<dbReference type="AlphaFoldDB" id="A0A1B6BZD9"/>
<dbReference type="InterPro" id="IPR007271">
    <property type="entry name" value="Nuc_sug_transpt"/>
</dbReference>
<evidence type="ECO:0000256" key="3">
    <source>
        <dbReference type="ARBA" id="ARBA00022597"/>
    </source>
</evidence>
<comment type="similarity">
    <text evidence="2">Belongs to the nucleotide-sugar transporter family. SLC35A subfamily.</text>
</comment>
<dbReference type="EMBL" id="GEDC01030919">
    <property type="protein sequence ID" value="JAS06379.1"/>
    <property type="molecule type" value="Transcribed_RNA"/>
</dbReference>
<keyword evidence="4 7" id="KW-0812">Transmembrane</keyword>
<evidence type="ECO:0000256" key="5">
    <source>
        <dbReference type="ARBA" id="ARBA00022989"/>
    </source>
</evidence>
<evidence type="ECO:0000313" key="10">
    <source>
        <dbReference type="EMBL" id="JAS08806.1"/>
    </source>
</evidence>
<feature type="transmembrane region" description="Helical" evidence="7">
    <location>
        <begin position="327"/>
        <end position="346"/>
    </location>
</feature>
<feature type="transmembrane region" description="Helical" evidence="7">
    <location>
        <begin position="91"/>
        <end position="112"/>
    </location>
</feature>
<keyword evidence="3" id="KW-0813">Transport</keyword>
<feature type="signal peptide" evidence="8">
    <location>
        <begin position="1"/>
        <end position="18"/>
    </location>
</feature>
<evidence type="ECO:0000313" key="9">
    <source>
        <dbReference type="EMBL" id="JAS06379.1"/>
    </source>
</evidence>
<feature type="transmembrane region" description="Helical" evidence="7">
    <location>
        <begin position="225"/>
        <end position="248"/>
    </location>
</feature>
<evidence type="ECO:0000313" key="11">
    <source>
        <dbReference type="EMBL" id="JAS15882.1"/>
    </source>
</evidence>
<reference evidence="9" key="1">
    <citation type="submission" date="2015-12" db="EMBL/GenBank/DDBJ databases">
        <title>De novo transcriptome assembly of four potential Pierce s Disease insect vectors from Arizona vineyards.</title>
        <authorList>
            <person name="Tassone E.E."/>
        </authorList>
    </citation>
    <scope>NUCLEOTIDE SEQUENCE</scope>
</reference>
<keyword evidence="5 7" id="KW-1133">Transmembrane helix</keyword>
<organism evidence="9">
    <name type="scientific">Clastoptera arizonana</name>
    <name type="common">Arizona spittle bug</name>
    <dbReference type="NCBI Taxonomy" id="38151"/>
    <lineage>
        <taxon>Eukaryota</taxon>
        <taxon>Metazoa</taxon>
        <taxon>Ecdysozoa</taxon>
        <taxon>Arthropoda</taxon>
        <taxon>Hexapoda</taxon>
        <taxon>Insecta</taxon>
        <taxon>Pterygota</taxon>
        <taxon>Neoptera</taxon>
        <taxon>Paraneoptera</taxon>
        <taxon>Hemiptera</taxon>
        <taxon>Auchenorrhyncha</taxon>
        <taxon>Cercopoidea</taxon>
        <taxon>Clastopteridae</taxon>
        <taxon>Clastoptera</taxon>
    </lineage>
</organism>
<evidence type="ECO:0000256" key="8">
    <source>
        <dbReference type="SAM" id="SignalP"/>
    </source>
</evidence>
<gene>
    <name evidence="10" type="ORF">g.36367</name>
    <name evidence="11" type="ORF">g.36371</name>
    <name evidence="9" type="ORF">g.36372</name>
    <name evidence="12" type="ORF">g.36374</name>
</gene>
<dbReference type="EMBL" id="GEDC01021416">
    <property type="protein sequence ID" value="JAS15882.1"/>
    <property type="molecule type" value="Transcribed_RNA"/>
</dbReference>
<evidence type="ECO:0000256" key="1">
    <source>
        <dbReference type="ARBA" id="ARBA00004141"/>
    </source>
</evidence>
<dbReference type="PANTHER" id="PTHR13146:SF0">
    <property type="entry name" value="SOLUTE CARRIER FAMILY 35 MEMBER F6"/>
    <property type="match status" value="1"/>
</dbReference>
<dbReference type="Pfam" id="PF04142">
    <property type="entry name" value="Nuc_sug_transp"/>
    <property type="match status" value="1"/>
</dbReference>
<feature type="transmembrane region" description="Helical" evidence="7">
    <location>
        <begin position="46"/>
        <end position="71"/>
    </location>
</feature>
<evidence type="ECO:0000256" key="2">
    <source>
        <dbReference type="ARBA" id="ARBA00009976"/>
    </source>
</evidence>
<dbReference type="InterPro" id="IPR012404">
    <property type="entry name" value="UCP036436"/>
</dbReference>
<protein>
    <recommendedName>
        <fullName evidence="13">Solute carrier family 35 member F6</fullName>
    </recommendedName>
</protein>
<dbReference type="Gene3D" id="1.10.3730.20">
    <property type="match status" value="1"/>
</dbReference>
<dbReference type="EMBL" id="GEDC01028492">
    <property type="protein sequence ID" value="JAS08806.1"/>
    <property type="molecule type" value="Transcribed_RNA"/>
</dbReference>
<name>A0A1B6BZD9_9HEMI</name>
<feature type="transmembrane region" description="Helical" evidence="7">
    <location>
        <begin position="124"/>
        <end position="141"/>
    </location>
</feature>